<evidence type="ECO:0000313" key="2">
    <source>
        <dbReference type="EMBL" id="CAK9146974.1"/>
    </source>
</evidence>
<feature type="transmembrane region" description="Helical" evidence="1">
    <location>
        <begin position="294"/>
        <end position="314"/>
    </location>
</feature>
<feature type="transmembrane region" description="Helical" evidence="1">
    <location>
        <begin position="262"/>
        <end position="282"/>
    </location>
</feature>
<feature type="transmembrane region" description="Helical" evidence="1">
    <location>
        <begin position="320"/>
        <end position="342"/>
    </location>
</feature>
<name>A0ABC8RPX0_9AQUA</name>
<keyword evidence="1" id="KW-0472">Membrane</keyword>
<dbReference type="SUPFAM" id="SSF53098">
    <property type="entry name" value="Ribonuclease H-like"/>
    <property type="match status" value="1"/>
</dbReference>
<keyword evidence="1" id="KW-1133">Transmembrane helix</keyword>
<dbReference type="EMBL" id="CAUOFW020001631">
    <property type="protein sequence ID" value="CAK9146974.1"/>
    <property type="molecule type" value="Genomic_DNA"/>
</dbReference>
<gene>
    <name evidence="2" type="ORF">ILEXP_LOCUS14851</name>
</gene>
<comment type="caution">
    <text evidence="2">The sequence shown here is derived from an EMBL/GenBank/DDBJ whole genome shotgun (WGS) entry which is preliminary data.</text>
</comment>
<dbReference type="PANTHER" id="PTHR47723">
    <property type="entry name" value="OS05G0353850 PROTEIN"/>
    <property type="match status" value="1"/>
</dbReference>
<dbReference type="AlphaFoldDB" id="A0ABC8RPX0"/>
<evidence type="ECO:0008006" key="4">
    <source>
        <dbReference type="Google" id="ProtNLM"/>
    </source>
</evidence>
<protein>
    <recommendedName>
        <fullName evidence="4">RNase H type-1 domain-containing protein</fullName>
    </recommendedName>
</protein>
<dbReference type="InterPro" id="IPR012337">
    <property type="entry name" value="RNaseH-like_sf"/>
</dbReference>
<keyword evidence="1" id="KW-0812">Transmembrane</keyword>
<sequence length="478" mass="53757">MLFEDAKLHSSRLVSIILHYLKLQGYVVKLSAADSLKGKLLLSELQVPIHTTLLYTALWIKWELPPEGFLKANTDGASHGNPGEAGGGVVLRNQWGQLVVALDGLTLLEDYGLSAYPFIIESDSLVLLDMISARKGVIDKADLRIDSPNSLLAQARFLVLQDQMQIKTARKKRFWVHSPHNQGMASLECWNSLQLPDSVYLSRTLQLIGTQWLSRISGISIVIFRNFMAGSSSSSTQEIHSLNDYRYWLFMLLSGFFNKASWFLFVSAAGSSCWRFIFWILITPSVGRISSHGLLWLCSVVSLAMSIGFLGRLYRGFFCGLLFIWIWALMAICCWMLPTYLIRTLYFYEGILLDIHLLQFPVDFFIGFLCNKLHCAGYSPSTVLRRREHGRELDRLFCGSEIFSDLCSETGHLPNSGIINLPTSRASYQRPSQTNNIILSAVFSADLSDLMPYQISGLSIALIRSVSPHLALSDKLYL</sequence>
<dbReference type="Proteomes" id="UP001642360">
    <property type="component" value="Unassembled WGS sequence"/>
</dbReference>
<proteinExistence type="predicted"/>
<evidence type="ECO:0000256" key="1">
    <source>
        <dbReference type="SAM" id="Phobius"/>
    </source>
</evidence>
<keyword evidence="3" id="KW-1185">Reference proteome</keyword>
<dbReference type="PANTHER" id="PTHR47723:SF19">
    <property type="entry name" value="POLYNUCLEOTIDYL TRANSFERASE, RIBONUCLEASE H-LIKE SUPERFAMILY PROTEIN"/>
    <property type="match status" value="1"/>
</dbReference>
<organism evidence="2 3">
    <name type="scientific">Ilex paraguariensis</name>
    <name type="common">yerba mate</name>
    <dbReference type="NCBI Taxonomy" id="185542"/>
    <lineage>
        <taxon>Eukaryota</taxon>
        <taxon>Viridiplantae</taxon>
        <taxon>Streptophyta</taxon>
        <taxon>Embryophyta</taxon>
        <taxon>Tracheophyta</taxon>
        <taxon>Spermatophyta</taxon>
        <taxon>Magnoliopsida</taxon>
        <taxon>eudicotyledons</taxon>
        <taxon>Gunneridae</taxon>
        <taxon>Pentapetalae</taxon>
        <taxon>asterids</taxon>
        <taxon>campanulids</taxon>
        <taxon>Aquifoliales</taxon>
        <taxon>Aquifoliaceae</taxon>
        <taxon>Ilex</taxon>
    </lineage>
</organism>
<accession>A0ABC8RPX0</accession>
<evidence type="ECO:0000313" key="3">
    <source>
        <dbReference type="Proteomes" id="UP001642360"/>
    </source>
</evidence>
<reference evidence="2 3" key="1">
    <citation type="submission" date="2024-02" db="EMBL/GenBank/DDBJ databases">
        <authorList>
            <person name="Vignale AGUSTIN F."/>
            <person name="Sosa J E."/>
            <person name="Modenutti C."/>
        </authorList>
    </citation>
    <scope>NUCLEOTIDE SEQUENCE [LARGE SCALE GENOMIC DNA]</scope>
</reference>
<dbReference type="InterPro" id="IPR053151">
    <property type="entry name" value="RNase_H-like"/>
</dbReference>